<evidence type="ECO:0000256" key="4">
    <source>
        <dbReference type="ARBA" id="ARBA00022723"/>
    </source>
</evidence>
<dbReference type="FunFam" id="3.30.420.40:FF:000040">
    <property type="entry name" value="tRNA N6-adenosine threonylcarbamoyltransferase"/>
    <property type="match status" value="1"/>
</dbReference>
<dbReference type="GO" id="GO:0005506">
    <property type="term" value="F:iron ion binding"/>
    <property type="evidence" value="ECO:0007669"/>
    <property type="project" value="UniProtKB-UniRule"/>
</dbReference>
<evidence type="ECO:0000256" key="3">
    <source>
        <dbReference type="ARBA" id="ARBA00022694"/>
    </source>
</evidence>
<dbReference type="AlphaFoldDB" id="A0A6A9UXE5"/>
<comment type="similarity">
    <text evidence="8">Belongs to the KAE1 / TsaD family.</text>
</comment>
<dbReference type="HAMAP" id="MF_01445">
    <property type="entry name" value="TsaD"/>
    <property type="match status" value="1"/>
</dbReference>
<feature type="binding site" evidence="8">
    <location>
        <position position="319"/>
    </location>
    <ligand>
        <name>Fe cation</name>
        <dbReference type="ChEBI" id="CHEBI:24875"/>
    </ligand>
</feature>
<feature type="domain" description="Gcp-like" evidence="9">
    <location>
        <begin position="35"/>
        <end position="325"/>
    </location>
</feature>
<keyword evidence="5 8" id="KW-0408">Iron</keyword>
<evidence type="ECO:0000313" key="10">
    <source>
        <dbReference type="EMBL" id="MVA76355.1"/>
    </source>
</evidence>
<comment type="cofactor">
    <cofactor evidence="8">
        <name>Fe(2+)</name>
        <dbReference type="ChEBI" id="CHEBI:29033"/>
    </cofactor>
    <text evidence="8">Binds 1 Fe(2+) ion per subunit.</text>
</comment>
<feature type="binding site" evidence="8">
    <location>
        <position position="179"/>
    </location>
    <ligand>
        <name>substrate</name>
    </ligand>
</feature>
<dbReference type="GO" id="GO:0061711">
    <property type="term" value="F:tRNA N(6)-L-threonylcarbamoyladenine synthase activity"/>
    <property type="evidence" value="ECO:0007669"/>
    <property type="project" value="UniProtKB-EC"/>
</dbReference>
<keyword evidence="1 8" id="KW-0963">Cytoplasm</keyword>
<dbReference type="SUPFAM" id="SSF53067">
    <property type="entry name" value="Actin-like ATPase domain"/>
    <property type="match status" value="1"/>
</dbReference>
<dbReference type="EC" id="2.3.1.234" evidence="8"/>
<dbReference type="InterPro" id="IPR043129">
    <property type="entry name" value="ATPase_NBD"/>
</dbReference>
<feature type="binding site" evidence="8">
    <location>
        <begin position="145"/>
        <end position="149"/>
    </location>
    <ligand>
        <name>substrate</name>
    </ligand>
</feature>
<dbReference type="PANTHER" id="PTHR11735">
    <property type="entry name" value="TRNA N6-ADENOSINE THREONYLCARBAMOYLTRANSFERASE"/>
    <property type="match status" value="1"/>
</dbReference>
<accession>A0A6A9UXE5</accession>
<keyword evidence="6 8" id="KW-0012">Acyltransferase</keyword>
<dbReference type="PRINTS" id="PR00789">
    <property type="entry name" value="OSIALOPTASE"/>
</dbReference>
<comment type="function">
    <text evidence="8">Required for the formation of a threonylcarbamoyl group on adenosine at position 37 (t(6)A37) in tRNAs that read codons beginning with adenine. Is involved in the transfer of the threonylcarbamoyl moiety of threonylcarbamoyl-AMP (TC-AMP) to the N6 group of A37, together with TsaE and TsaB. TsaD likely plays a direct catalytic role in this reaction.</text>
</comment>
<evidence type="ECO:0000256" key="8">
    <source>
        <dbReference type="HAMAP-Rule" id="MF_01445"/>
    </source>
</evidence>
<feature type="binding site" evidence="8">
    <location>
        <position position="126"/>
    </location>
    <ligand>
        <name>Fe cation</name>
        <dbReference type="ChEBI" id="CHEBI:24875"/>
    </ligand>
</feature>
<dbReference type="CDD" id="cd24133">
    <property type="entry name" value="ASKHA_NBD_TsaD_bac"/>
    <property type="match status" value="1"/>
</dbReference>
<comment type="catalytic activity">
    <reaction evidence="7 8">
        <text>L-threonylcarbamoyladenylate + adenosine(37) in tRNA = N(6)-L-threonylcarbamoyladenosine(37) in tRNA + AMP + H(+)</text>
        <dbReference type="Rhea" id="RHEA:37059"/>
        <dbReference type="Rhea" id="RHEA-COMP:10162"/>
        <dbReference type="Rhea" id="RHEA-COMP:10163"/>
        <dbReference type="ChEBI" id="CHEBI:15378"/>
        <dbReference type="ChEBI" id="CHEBI:73682"/>
        <dbReference type="ChEBI" id="CHEBI:74411"/>
        <dbReference type="ChEBI" id="CHEBI:74418"/>
        <dbReference type="ChEBI" id="CHEBI:456215"/>
        <dbReference type="EC" id="2.3.1.234"/>
    </reaction>
</comment>
<feature type="binding site" evidence="8">
    <location>
        <position position="291"/>
    </location>
    <ligand>
        <name>substrate</name>
    </ligand>
</feature>
<reference evidence="10 11" key="1">
    <citation type="submission" date="2019-12" db="EMBL/GenBank/DDBJ databases">
        <title>Auraticoccus cholistani sp. nov., an actinomycete isolated from soil of Cholistan desert.</title>
        <authorList>
            <person name="Cheema M.T."/>
        </authorList>
    </citation>
    <scope>NUCLEOTIDE SEQUENCE [LARGE SCALE GENOMIC DNA]</scope>
    <source>
        <strain evidence="10 11">F435</strain>
    </source>
</reference>
<proteinExistence type="inferred from homology"/>
<feature type="binding site" evidence="8">
    <location>
        <position position="196"/>
    </location>
    <ligand>
        <name>substrate</name>
    </ligand>
</feature>
<evidence type="ECO:0000259" key="9">
    <source>
        <dbReference type="Pfam" id="PF00814"/>
    </source>
</evidence>
<dbReference type="Proteomes" id="UP000435304">
    <property type="component" value="Unassembled WGS sequence"/>
</dbReference>
<dbReference type="Pfam" id="PF00814">
    <property type="entry name" value="TsaD"/>
    <property type="match status" value="1"/>
</dbReference>
<keyword evidence="4 8" id="KW-0479">Metal-binding</keyword>
<keyword evidence="3 8" id="KW-0819">tRNA processing</keyword>
<keyword evidence="11" id="KW-1185">Reference proteome</keyword>
<feature type="binding site" evidence="8">
    <location>
        <position position="122"/>
    </location>
    <ligand>
        <name>Fe cation</name>
        <dbReference type="ChEBI" id="CHEBI:24875"/>
    </ligand>
</feature>
<evidence type="ECO:0000256" key="2">
    <source>
        <dbReference type="ARBA" id="ARBA00022679"/>
    </source>
</evidence>
<evidence type="ECO:0000256" key="1">
    <source>
        <dbReference type="ARBA" id="ARBA00022490"/>
    </source>
</evidence>
<dbReference type="NCBIfam" id="TIGR00329">
    <property type="entry name" value="gcp_kae1"/>
    <property type="match status" value="1"/>
</dbReference>
<gene>
    <name evidence="8 10" type="primary">tsaD</name>
    <name evidence="10" type="ORF">GC722_10010</name>
</gene>
<dbReference type="InterPro" id="IPR000905">
    <property type="entry name" value="Gcp-like_dom"/>
</dbReference>
<evidence type="ECO:0000256" key="5">
    <source>
        <dbReference type="ARBA" id="ARBA00023004"/>
    </source>
</evidence>
<organism evidence="10 11">
    <name type="scientific">Auraticoccus cholistanensis</name>
    <dbReference type="NCBI Taxonomy" id="2656650"/>
    <lineage>
        <taxon>Bacteria</taxon>
        <taxon>Bacillati</taxon>
        <taxon>Actinomycetota</taxon>
        <taxon>Actinomycetes</taxon>
        <taxon>Propionibacteriales</taxon>
        <taxon>Propionibacteriaceae</taxon>
        <taxon>Auraticoccus</taxon>
    </lineage>
</organism>
<protein>
    <recommendedName>
        <fullName evidence="8">tRNA N6-adenosine threonylcarbamoyltransferase</fullName>
        <ecNumber evidence="8">2.3.1.234</ecNumber>
    </recommendedName>
    <alternativeName>
        <fullName evidence="8">N6-L-threonylcarbamoyladenine synthase</fullName>
        <shortName evidence="8">t(6)A synthase</shortName>
    </alternativeName>
    <alternativeName>
        <fullName evidence="8">t(6)A37 threonylcarbamoyladenosine biosynthesis protein TsaD</fullName>
    </alternativeName>
    <alternativeName>
        <fullName evidence="8">tRNA threonylcarbamoyladenosine biosynthesis protein TsaD</fullName>
    </alternativeName>
</protein>
<dbReference type="InterPro" id="IPR017861">
    <property type="entry name" value="KAE1/TsaD"/>
</dbReference>
<evidence type="ECO:0000256" key="6">
    <source>
        <dbReference type="ARBA" id="ARBA00023315"/>
    </source>
</evidence>
<dbReference type="PANTHER" id="PTHR11735:SF6">
    <property type="entry name" value="TRNA N6-ADENOSINE THREONYLCARBAMOYLTRANSFERASE, MITOCHONDRIAL"/>
    <property type="match status" value="1"/>
</dbReference>
<dbReference type="EMBL" id="WPCU01000006">
    <property type="protein sequence ID" value="MVA76355.1"/>
    <property type="molecule type" value="Genomic_DNA"/>
</dbReference>
<dbReference type="GO" id="GO:0002949">
    <property type="term" value="P:tRNA threonylcarbamoyladenosine modification"/>
    <property type="evidence" value="ECO:0007669"/>
    <property type="project" value="UniProtKB-UniRule"/>
</dbReference>
<comment type="caution">
    <text evidence="10">The sequence shown here is derived from an EMBL/GenBank/DDBJ whole genome shotgun (WGS) entry which is preliminary data.</text>
</comment>
<dbReference type="FunFam" id="3.30.420.40:FF:000012">
    <property type="entry name" value="tRNA N6-adenosine threonylcarbamoyltransferase"/>
    <property type="match status" value="1"/>
</dbReference>
<keyword evidence="2 8" id="KW-0808">Transferase</keyword>
<dbReference type="RefSeq" id="WP_156609930.1">
    <property type="nucleotide sequence ID" value="NZ_WPCU01000006.1"/>
</dbReference>
<sequence>MTDARPSREAGQPLVLGIESSCDETGVGIVSGTTLLANEVASSVEEHVRFGGVVPEVASRAHLQALVPTIQRACRTADVDLSELDGIAVTAGPGLMGALVVGLAGAKALSAATGVPLYGVNHLAGHVAVDLLDHGPLPTPCVALLVSGGHTSLLRVGDIATDITELGATIDDAAGEAYDKVARVLGLSYPGGPVIDRAARDGDPRAIRFPRGLTAPKDLVRHRFDFSFSGLKTAVARWVETARLEGREIPLADVTASFQEAVCDVLSAKAVDACRHVGADHLLIGGGVAANSRLRSLLAERTAEAGITLRTPRPVLCTDNGAMMAALGAEVVRAGGRPSAPDLGADPGLPVSRILV</sequence>
<comment type="subcellular location">
    <subcellularLocation>
        <location evidence="8">Cytoplasm</location>
    </subcellularLocation>
</comment>
<name>A0A6A9UXE5_9ACTN</name>
<evidence type="ECO:0000313" key="11">
    <source>
        <dbReference type="Proteomes" id="UP000435304"/>
    </source>
</evidence>
<dbReference type="InterPro" id="IPR022450">
    <property type="entry name" value="TsaD"/>
</dbReference>
<feature type="binding site" evidence="8">
    <location>
        <position position="192"/>
    </location>
    <ligand>
        <name>substrate</name>
    </ligand>
</feature>
<evidence type="ECO:0000256" key="7">
    <source>
        <dbReference type="ARBA" id="ARBA00048117"/>
    </source>
</evidence>
<dbReference type="GO" id="GO:0005737">
    <property type="term" value="C:cytoplasm"/>
    <property type="evidence" value="ECO:0007669"/>
    <property type="project" value="UniProtKB-SubCell"/>
</dbReference>
<dbReference type="NCBIfam" id="TIGR03723">
    <property type="entry name" value="T6A_TsaD_YgjD"/>
    <property type="match status" value="1"/>
</dbReference>
<dbReference type="Gene3D" id="3.30.420.40">
    <property type="match status" value="2"/>
</dbReference>